<reference evidence="2" key="1">
    <citation type="submission" date="2022-08" db="EMBL/GenBank/DDBJ databases">
        <title>Draft genome sequencing of Roseisolibacter agri AW1220.</title>
        <authorList>
            <person name="Tobiishi Y."/>
            <person name="Tonouchi A."/>
        </authorList>
    </citation>
    <scope>NUCLEOTIDE SEQUENCE</scope>
    <source>
        <strain evidence="2">AW1220</strain>
    </source>
</reference>
<evidence type="ECO:0000313" key="2">
    <source>
        <dbReference type="EMBL" id="GLC25941.1"/>
    </source>
</evidence>
<protein>
    <recommendedName>
        <fullName evidence="4">PAP2 superfamily protein</fullName>
    </recommendedName>
</protein>
<comment type="caution">
    <text evidence="2">The sequence shown here is derived from an EMBL/GenBank/DDBJ whole genome shotgun (WGS) entry which is preliminary data.</text>
</comment>
<evidence type="ECO:0000256" key="1">
    <source>
        <dbReference type="SAM" id="Phobius"/>
    </source>
</evidence>
<feature type="transmembrane region" description="Helical" evidence="1">
    <location>
        <begin position="45"/>
        <end position="66"/>
    </location>
</feature>
<dbReference type="Proteomes" id="UP001161325">
    <property type="component" value="Unassembled WGS sequence"/>
</dbReference>
<feature type="transmembrane region" description="Helical" evidence="1">
    <location>
        <begin position="87"/>
        <end position="104"/>
    </location>
</feature>
<dbReference type="EMBL" id="BRXS01000003">
    <property type="protein sequence ID" value="GLC25941.1"/>
    <property type="molecule type" value="Genomic_DNA"/>
</dbReference>
<feature type="transmembrane region" description="Helical" evidence="1">
    <location>
        <begin position="140"/>
        <end position="162"/>
    </location>
</feature>
<evidence type="ECO:0000313" key="3">
    <source>
        <dbReference type="Proteomes" id="UP001161325"/>
    </source>
</evidence>
<gene>
    <name evidence="2" type="ORF">rosag_24540</name>
</gene>
<organism evidence="2 3">
    <name type="scientific">Roseisolibacter agri</name>
    <dbReference type="NCBI Taxonomy" id="2014610"/>
    <lineage>
        <taxon>Bacteria</taxon>
        <taxon>Pseudomonadati</taxon>
        <taxon>Gemmatimonadota</taxon>
        <taxon>Gemmatimonadia</taxon>
        <taxon>Gemmatimonadales</taxon>
        <taxon>Gemmatimonadaceae</taxon>
        <taxon>Roseisolibacter</taxon>
    </lineage>
</organism>
<keyword evidence="1" id="KW-1133">Transmembrane helix</keyword>
<keyword evidence="1" id="KW-0812">Transmembrane</keyword>
<keyword evidence="1" id="KW-0472">Membrane</keyword>
<name>A0AA37QBP1_9BACT</name>
<feature type="transmembrane region" description="Helical" evidence="1">
    <location>
        <begin position="110"/>
        <end position="133"/>
    </location>
</feature>
<feature type="transmembrane region" description="Helical" evidence="1">
    <location>
        <begin position="182"/>
        <end position="199"/>
    </location>
</feature>
<accession>A0AA37QBP1</accession>
<evidence type="ECO:0008006" key="4">
    <source>
        <dbReference type="Google" id="ProtNLM"/>
    </source>
</evidence>
<feature type="transmembrane region" description="Helical" evidence="1">
    <location>
        <begin position="20"/>
        <end position="39"/>
    </location>
</feature>
<keyword evidence="3" id="KW-1185">Reference proteome</keyword>
<dbReference type="AlphaFoldDB" id="A0AA37QBP1"/>
<sequence length="200" mass="20711">MRPVQPRPFLDARRRVARWVSIVLHPFVTTLVLAGAVASGDGASAALRTTAVVGVLFVLPLGVLTARQVRRGAWSTVDASHPRERPLLFAVGAAGLLALAAYFARTQPGSALTTGTIGVLAMVAVCAAVTPWVKVSLHVAAAALAATVLLGRGHVLGVPLAATLPLLGWSRVALGRHRWREVALGLVIGACTGALVTRFG</sequence>
<proteinExistence type="predicted"/>